<dbReference type="SUPFAM" id="SSF89562">
    <property type="entry name" value="RraA-like"/>
    <property type="match status" value="1"/>
</dbReference>
<keyword evidence="7" id="KW-1185">Reference proteome</keyword>
<accession>A0A4Y8RS95</accession>
<dbReference type="EMBL" id="SOZD01000001">
    <property type="protein sequence ID" value="TFF27199.1"/>
    <property type="molecule type" value="Genomic_DNA"/>
</dbReference>
<evidence type="ECO:0000256" key="4">
    <source>
        <dbReference type="ARBA" id="ARBA00030169"/>
    </source>
</evidence>
<dbReference type="PANTHER" id="PTHR33254:SF4">
    <property type="entry name" value="4-HYDROXY-4-METHYL-2-OXOGLUTARATE ALDOLASE 3-RELATED"/>
    <property type="match status" value="1"/>
</dbReference>
<gene>
    <name evidence="6" type="ORF">E3C22_01590</name>
</gene>
<proteinExistence type="predicted"/>
<comment type="caution">
    <text evidence="6">The sequence shown here is derived from an EMBL/GenBank/DDBJ whole genome shotgun (WGS) entry which is preliminary data.</text>
</comment>
<comment type="cofactor">
    <cofactor evidence="5">
        <name>Mg(2+)</name>
        <dbReference type="ChEBI" id="CHEBI:18420"/>
    </cofactor>
</comment>
<keyword evidence="5" id="KW-0479">Metal-binding</keyword>
<reference evidence="6 7" key="1">
    <citation type="submission" date="2019-03" db="EMBL/GenBank/DDBJ databases">
        <title>Jiella endophytica sp. nov., a novel endophytic bacterium isolated from root of Ficus microcarpa Linn. f.</title>
        <authorList>
            <person name="Tuo L."/>
        </authorList>
    </citation>
    <scope>NUCLEOTIDE SEQUENCE [LARGE SCALE GENOMIC DNA]</scope>
    <source>
        <strain evidence="6 7">CBS5Q-3</strain>
    </source>
</reference>
<dbReference type="InterPro" id="IPR036704">
    <property type="entry name" value="RraA/RraA-like_sf"/>
</dbReference>
<dbReference type="Gene3D" id="3.50.30.40">
    <property type="entry name" value="Ribonuclease E inhibitor RraA/RraA-like"/>
    <property type="match status" value="1"/>
</dbReference>
<dbReference type="InterPro" id="IPR005493">
    <property type="entry name" value="RraA/RraA-like"/>
</dbReference>
<dbReference type="AlphaFoldDB" id="A0A4Y8RS95"/>
<keyword evidence="5" id="KW-0460">Magnesium</keyword>
<organism evidence="6 7">
    <name type="scientific">Jiella endophytica</name>
    <dbReference type="NCBI Taxonomy" id="2558362"/>
    <lineage>
        <taxon>Bacteria</taxon>
        <taxon>Pseudomonadati</taxon>
        <taxon>Pseudomonadota</taxon>
        <taxon>Alphaproteobacteria</taxon>
        <taxon>Hyphomicrobiales</taxon>
        <taxon>Aurantimonadaceae</taxon>
        <taxon>Jiella</taxon>
    </lineage>
</organism>
<protein>
    <recommendedName>
        <fullName evidence="2">Putative 4-hydroxy-4-methyl-2-oxoglutarate aldolase</fullName>
    </recommendedName>
    <alternativeName>
        <fullName evidence="3">Regulator of ribonuclease activity homolog</fullName>
    </alternativeName>
    <alternativeName>
        <fullName evidence="4">RraA-like protein</fullName>
    </alternativeName>
</protein>
<sequence>MTNLTYKLNPMPEQIAPEKLARLARLETATIGHFYHFGFASPAIQPVLAGKVVAATVATLAIPGLDSTLLHHCLSSVGPGYFLAVDRLGDTKYACWGGGVTRMAAMMGLAGGCVDGPHTDTAEVVEQDFAMWSRGASPVTTRLYNSGGGFNVPVSIGGAAVLPGYAVLADDSGVLFIAPEDLDAVIAEGEAKTERGRVNEARITGGVHLGEMSGASRMVEAKLQG</sequence>
<dbReference type="OrthoDB" id="9812532at2"/>
<evidence type="ECO:0000256" key="5">
    <source>
        <dbReference type="PIRSR" id="PIRSR605493-1"/>
    </source>
</evidence>
<evidence type="ECO:0000256" key="1">
    <source>
        <dbReference type="ARBA" id="ARBA00001968"/>
    </source>
</evidence>
<evidence type="ECO:0000313" key="7">
    <source>
        <dbReference type="Proteomes" id="UP000298179"/>
    </source>
</evidence>
<feature type="binding site" evidence="5">
    <location>
        <begin position="97"/>
        <end position="100"/>
    </location>
    <ligand>
        <name>substrate</name>
    </ligand>
</feature>
<evidence type="ECO:0000256" key="2">
    <source>
        <dbReference type="ARBA" id="ARBA00016549"/>
    </source>
</evidence>
<evidence type="ECO:0000313" key="6">
    <source>
        <dbReference type="EMBL" id="TFF27199.1"/>
    </source>
</evidence>
<feature type="binding site" evidence="5">
    <location>
        <position position="120"/>
    </location>
    <ligand>
        <name>Mg(2+)</name>
        <dbReference type="ChEBI" id="CHEBI:18420"/>
    </ligand>
</feature>
<dbReference type="GO" id="GO:0046872">
    <property type="term" value="F:metal ion binding"/>
    <property type="evidence" value="ECO:0007669"/>
    <property type="project" value="UniProtKB-KW"/>
</dbReference>
<dbReference type="CDD" id="cd16841">
    <property type="entry name" value="RraA_family"/>
    <property type="match status" value="1"/>
</dbReference>
<dbReference type="Proteomes" id="UP000298179">
    <property type="component" value="Unassembled WGS sequence"/>
</dbReference>
<dbReference type="RefSeq" id="WP_134759580.1">
    <property type="nucleotide sequence ID" value="NZ_SOZD01000001.1"/>
</dbReference>
<dbReference type="PANTHER" id="PTHR33254">
    <property type="entry name" value="4-HYDROXY-4-METHYL-2-OXOGLUTARATE ALDOLASE 3-RELATED"/>
    <property type="match status" value="1"/>
</dbReference>
<comment type="cofactor">
    <cofactor evidence="1">
        <name>a divalent metal cation</name>
        <dbReference type="ChEBI" id="CHEBI:60240"/>
    </cofactor>
</comment>
<evidence type="ECO:0000256" key="3">
    <source>
        <dbReference type="ARBA" id="ARBA00029596"/>
    </source>
</evidence>
<dbReference type="Pfam" id="PF03737">
    <property type="entry name" value="RraA-like"/>
    <property type="match status" value="1"/>
</dbReference>
<name>A0A4Y8RS95_9HYPH</name>